<dbReference type="EMBL" id="VHSF01000001">
    <property type="protein sequence ID" value="TRO66508.1"/>
    <property type="molecule type" value="Genomic_DNA"/>
</dbReference>
<organism evidence="2 3">
    <name type="scientific">Christiangramia sabulilitoris</name>
    <dbReference type="NCBI Taxonomy" id="2583991"/>
    <lineage>
        <taxon>Bacteria</taxon>
        <taxon>Pseudomonadati</taxon>
        <taxon>Bacteroidota</taxon>
        <taxon>Flavobacteriia</taxon>
        <taxon>Flavobacteriales</taxon>
        <taxon>Flavobacteriaceae</taxon>
        <taxon>Christiangramia</taxon>
    </lineage>
</organism>
<proteinExistence type="predicted"/>
<name>A0A550I6R8_9FLAO</name>
<feature type="compositionally biased region" description="Basic and acidic residues" evidence="1">
    <location>
        <begin position="25"/>
        <end position="55"/>
    </location>
</feature>
<evidence type="ECO:0000313" key="3">
    <source>
        <dbReference type="Proteomes" id="UP000315131"/>
    </source>
</evidence>
<dbReference type="AlphaFoldDB" id="A0A550I6R8"/>
<evidence type="ECO:0000256" key="1">
    <source>
        <dbReference type="SAM" id="MobiDB-lite"/>
    </source>
</evidence>
<feature type="region of interest" description="Disordered" evidence="1">
    <location>
        <begin position="1"/>
        <end position="108"/>
    </location>
</feature>
<protein>
    <submittedName>
        <fullName evidence="2">Uncharacterized protein</fullName>
    </submittedName>
</protein>
<dbReference type="Proteomes" id="UP000315131">
    <property type="component" value="Unassembled WGS sequence"/>
</dbReference>
<sequence>MEKGKKTNADNLKTDSEETTYNPEVTKEDKQALNEKGRSMNKGQDRALDREREVDFTASELDIPGSNDARPTKEGEIPDEQNLQYNDRGSRPEHKKKPTIQIPTKEYN</sequence>
<reference evidence="2 3" key="1">
    <citation type="submission" date="2019-06" db="EMBL/GenBank/DDBJ databases">
        <title>Gramella sabulilitoris sp. nov., isolated from a marine sand.</title>
        <authorList>
            <person name="Yoon J.-H."/>
        </authorList>
    </citation>
    <scope>NUCLEOTIDE SEQUENCE [LARGE SCALE GENOMIC DNA]</scope>
    <source>
        <strain evidence="2 3">HSMS-1</strain>
    </source>
</reference>
<keyword evidence="3" id="KW-1185">Reference proteome</keyword>
<dbReference type="OrthoDB" id="1452967at2"/>
<accession>A0A550I6R8</accession>
<feature type="compositionally biased region" description="Basic and acidic residues" evidence="1">
    <location>
        <begin position="1"/>
        <end position="16"/>
    </location>
</feature>
<dbReference type="RefSeq" id="WP_143409275.1">
    <property type="nucleotide sequence ID" value="NZ_VHSF01000001.1"/>
</dbReference>
<comment type="caution">
    <text evidence="2">The sequence shown here is derived from an EMBL/GenBank/DDBJ whole genome shotgun (WGS) entry which is preliminary data.</text>
</comment>
<evidence type="ECO:0000313" key="2">
    <source>
        <dbReference type="EMBL" id="TRO66508.1"/>
    </source>
</evidence>
<gene>
    <name evidence="2" type="ORF">FGM01_01100</name>
</gene>